<evidence type="ECO:0000313" key="13">
    <source>
        <dbReference type="Proteomes" id="UP000319731"/>
    </source>
</evidence>
<evidence type="ECO:0000256" key="7">
    <source>
        <dbReference type="ARBA" id="ARBA00031702"/>
    </source>
</evidence>
<dbReference type="Gene3D" id="3.40.50.10090">
    <property type="match status" value="2"/>
</dbReference>
<dbReference type="CDD" id="cd06578">
    <property type="entry name" value="HemD"/>
    <property type="match status" value="1"/>
</dbReference>
<dbReference type="GeneID" id="42002649"/>
<dbReference type="InterPro" id="IPR036108">
    <property type="entry name" value="4pyrrol_syn_uPrphyn_synt_sf"/>
</dbReference>
<accession>A0A507CE26</accession>
<comment type="similarity">
    <text evidence="2">Belongs to the uroporphyrinogen-III synthase family.</text>
</comment>
<dbReference type="UniPathway" id="UPA00251">
    <property type="reaction ID" value="UER00320"/>
</dbReference>
<dbReference type="EMBL" id="QEAO01000005">
    <property type="protein sequence ID" value="TPX36296.1"/>
    <property type="molecule type" value="Genomic_DNA"/>
</dbReference>
<comment type="catalytic activity">
    <reaction evidence="10">
        <text>hydroxymethylbilane = uroporphyrinogen III + H2O</text>
        <dbReference type="Rhea" id="RHEA:18965"/>
        <dbReference type="ChEBI" id="CHEBI:15377"/>
        <dbReference type="ChEBI" id="CHEBI:57308"/>
        <dbReference type="ChEBI" id="CHEBI:57845"/>
        <dbReference type="EC" id="4.2.1.75"/>
    </reaction>
</comment>
<name>A0A507CE26_9FUNG</name>
<evidence type="ECO:0000256" key="6">
    <source>
        <dbReference type="ARBA" id="ARBA00023244"/>
    </source>
</evidence>
<reference evidence="12 13" key="1">
    <citation type="journal article" date="2019" name="Sci. Rep.">
        <title>Comparative genomics of chytrid fungi reveal insights into the obligate biotrophic and pathogenic lifestyle of Synchytrium endobioticum.</title>
        <authorList>
            <person name="van de Vossenberg B.T.L.H."/>
            <person name="Warris S."/>
            <person name="Nguyen H.D.T."/>
            <person name="van Gent-Pelzer M.P.E."/>
            <person name="Joly D.L."/>
            <person name="van de Geest H.C."/>
            <person name="Bonants P.J.M."/>
            <person name="Smith D.S."/>
            <person name="Levesque C.A."/>
            <person name="van der Lee T.A.J."/>
        </authorList>
    </citation>
    <scope>NUCLEOTIDE SEQUENCE [LARGE SCALE GENOMIC DNA]</scope>
    <source>
        <strain evidence="12 13">JEL517</strain>
    </source>
</reference>
<evidence type="ECO:0000256" key="1">
    <source>
        <dbReference type="ARBA" id="ARBA00004772"/>
    </source>
</evidence>
<keyword evidence="6" id="KW-0627">Porphyrin biosynthesis</keyword>
<evidence type="ECO:0000256" key="4">
    <source>
        <dbReference type="ARBA" id="ARBA00023133"/>
    </source>
</evidence>
<gene>
    <name evidence="12" type="primary">HEM4</name>
    <name evidence="12" type="ORF">SmJEL517_g01424</name>
</gene>
<dbReference type="FunFam" id="3.40.50.10090:FF:000003">
    <property type="entry name" value="uroporphyrinogen-III synthase"/>
    <property type="match status" value="1"/>
</dbReference>
<dbReference type="Proteomes" id="UP000319731">
    <property type="component" value="Unassembled WGS sequence"/>
</dbReference>
<proteinExistence type="inferred from homology"/>
<dbReference type="SUPFAM" id="SSF69618">
    <property type="entry name" value="HemD-like"/>
    <property type="match status" value="1"/>
</dbReference>
<keyword evidence="5" id="KW-0456">Lyase</keyword>
<evidence type="ECO:0000256" key="8">
    <source>
        <dbReference type="ARBA" id="ARBA00032649"/>
    </source>
</evidence>
<dbReference type="InterPro" id="IPR039793">
    <property type="entry name" value="UROS/Hem4"/>
</dbReference>
<dbReference type="InterPro" id="IPR003754">
    <property type="entry name" value="4pyrrol_synth_uPrphyn_synth"/>
</dbReference>
<feature type="domain" description="Tetrapyrrole biosynthesis uroporphyrinogen III synthase" evidence="11">
    <location>
        <begin position="22"/>
        <end position="263"/>
    </location>
</feature>
<sequence>MNQILFLRAQTESEPGEAPTPDEYETAASDAGYSSTCIPILSSNLVESKLAELDRILLEQPECRGIIATSKRGVEALQTCIGRIASRRVEWTCESSWKQIPVYTVGPSTARIITQCGFTPLGSDTGRAAKLAKLIISDTEKESSTTSPYIMLCGDKRRDELPSQLTNAKIPFMELIVYETGPNPVFEQELVKTYEGTDVSQPAWIVFFSPSGVDFALEPLKRQVWWQDVRIGAIGPTTSARLKQLDLKVDVESPKPTAIDLIQAIRDAVTTHTL</sequence>
<dbReference type="OrthoDB" id="5595751at2759"/>
<protein>
    <recommendedName>
        <fullName evidence="9">Uroporphyrinogen-III synthase</fullName>
        <ecNumber evidence="3">4.2.1.75</ecNumber>
    </recommendedName>
    <alternativeName>
        <fullName evidence="8">Hydroxymethylbilane hydrolyase [cyclizing]</fullName>
    </alternativeName>
    <alternativeName>
        <fullName evidence="7">Uroporphyrinogen-III cosynthase</fullName>
    </alternativeName>
</protein>
<dbReference type="GO" id="GO:0005829">
    <property type="term" value="C:cytosol"/>
    <property type="evidence" value="ECO:0007669"/>
    <property type="project" value="TreeGrafter"/>
</dbReference>
<evidence type="ECO:0000256" key="5">
    <source>
        <dbReference type="ARBA" id="ARBA00023239"/>
    </source>
</evidence>
<keyword evidence="13" id="KW-1185">Reference proteome</keyword>
<comment type="pathway">
    <text evidence="1">Porphyrin-containing compound metabolism; protoporphyrin-IX biosynthesis; coproporphyrinogen-III from 5-aminolevulinate: step 3/4.</text>
</comment>
<keyword evidence="4" id="KW-0350">Heme biosynthesis</keyword>
<dbReference type="AlphaFoldDB" id="A0A507CE26"/>
<evidence type="ECO:0000259" key="11">
    <source>
        <dbReference type="Pfam" id="PF02602"/>
    </source>
</evidence>
<dbReference type="PANTHER" id="PTHR12390:SF0">
    <property type="entry name" value="UROPORPHYRINOGEN-III SYNTHASE"/>
    <property type="match status" value="1"/>
</dbReference>
<evidence type="ECO:0000256" key="2">
    <source>
        <dbReference type="ARBA" id="ARBA00008133"/>
    </source>
</evidence>
<dbReference type="RefSeq" id="XP_031026609.1">
    <property type="nucleotide sequence ID" value="XM_031167352.1"/>
</dbReference>
<dbReference type="GO" id="GO:0006780">
    <property type="term" value="P:uroporphyrinogen III biosynthetic process"/>
    <property type="evidence" value="ECO:0007669"/>
    <property type="project" value="InterPro"/>
</dbReference>
<evidence type="ECO:0000256" key="9">
    <source>
        <dbReference type="ARBA" id="ARBA00040167"/>
    </source>
</evidence>
<dbReference type="PANTHER" id="PTHR12390">
    <property type="entry name" value="UROPORPHYRINOGEN III SYNTHASE"/>
    <property type="match status" value="1"/>
</dbReference>
<organism evidence="12 13">
    <name type="scientific">Synchytrium microbalum</name>
    <dbReference type="NCBI Taxonomy" id="1806994"/>
    <lineage>
        <taxon>Eukaryota</taxon>
        <taxon>Fungi</taxon>
        <taxon>Fungi incertae sedis</taxon>
        <taxon>Chytridiomycota</taxon>
        <taxon>Chytridiomycota incertae sedis</taxon>
        <taxon>Chytridiomycetes</taxon>
        <taxon>Synchytriales</taxon>
        <taxon>Synchytriaceae</taxon>
        <taxon>Synchytrium</taxon>
    </lineage>
</organism>
<evidence type="ECO:0000313" key="12">
    <source>
        <dbReference type="EMBL" id="TPX36296.1"/>
    </source>
</evidence>
<comment type="caution">
    <text evidence="12">The sequence shown here is derived from an EMBL/GenBank/DDBJ whole genome shotgun (WGS) entry which is preliminary data.</text>
</comment>
<evidence type="ECO:0000256" key="3">
    <source>
        <dbReference type="ARBA" id="ARBA00013109"/>
    </source>
</evidence>
<dbReference type="GO" id="GO:0006785">
    <property type="term" value="P:heme B biosynthetic process"/>
    <property type="evidence" value="ECO:0007669"/>
    <property type="project" value="UniProtKB-ARBA"/>
</dbReference>
<dbReference type="GO" id="GO:0006782">
    <property type="term" value="P:protoporphyrinogen IX biosynthetic process"/>
    <property type="evidence" value="ECO:0007669"/>
    <property type="project" value="UniProtKB-UniPathway"/>
</dbReference>
<dbReference type="EC" id="4.2.1.75" evidence="3"/>
<evidence type="ECO:0000256" key="10">
    <source>
        <dbReference type="ARBA" id="ARBA00048617"/>
    </source>
</evidence>
<dbReference type="STRING" id="1806994.A0A507CE26"/>
<dbReference type="Pfam" id="PF02602">
    <property type="entry name" value="HEM4"/>
    <property type="match status" value="1"/>
</dbReference>
<dbReference type="GO" id="GO:0004852">
    <property type="term" value="F:uroporphyrinogen-III synthase activity"/>
    <property type="evidence" value="ECO:0007669"/>
    <property type="project" value="UniProtKB-EC"/>
</dbReference>